<gene>
    <name evidence="1" type="ORF">K443DRAFT_656316</name>
</gene>
<evidence type="ECO:0000313" key="1">
    <source>
        <dbReference type="EMBL" id="KIJ91158.1"/>
    </source>
</evidence>
<keyword evidence="2" id="KW-1185">Reference proteome</keyword>
<sequence length="127" mass="14424">MKQSVCGPVVQLRICHYMLRMSMRRMICLPVPPLSAVWCSVLRADAVLWLFPLRSPPTAHPNDNNVAVIRYSGQAWPKNITTYDRRRKEYDRGSDVLPIEASNAGSTVRHLCLVFLALGSLTWRDPC</sequence>
<dbReference type="HOGENOM" id="CLU_2121459_0_0_1"/>
<proteinExistence type="predicted"/>
<accession>A0A0C9WSS2</accession>
<organism evidence="1 2">
    <name type="scientific">Laccaria amethystina LaAM-08-1</name>
    <dbReference type="NCBI Taxonomy" id="1095629"/>
    <lineage>
        <taxon>Eukaryota</taxon>
        <taxon>Fungi</taxon>
        <taxon>Dikarya</taxon>
        <taxon>Basidiomycota</taxon>
        <taxon>Agaricomycotina</taxon>
        <taxon>Agaricomycetes</taxon>
        <taxon>Agaricomycetidae</taxon>
        <taxon>Agaricales</taxon>
        <taxon>Agaricineae</taxon>
        <taxon>Hydnangiaceae</taxon>
        <taxon>Laccaria</taxon>
    </lineage>
</organism>
<reference evidence="2" key="2">
    <citation type="submission" date="2015-01" db="EMBL/GenBank/DDBJ databases">
        <title>Evolutionary Origins and Diversification of the Mycorrhizal Mutualists.</title>
        <authorList>
            <consortium name="DOE Joint Genome Institute"/>
            <consortium name="Mycorrhizal Genomics Consortium"/>
            <person name="Kohler A."/>
            <person name="Kuo A."/>
            <person name="Nagy L.G."/>
            <person name="Floudas D."/>
            <person name="Copeland A."/>
            <person name="Barry K.W."/>
            <person name="Cichocki N."/>
            <person name="Veneault-Fourrey C."/>
            <person name="LaButti K."/>
            <person name="Lindquist E.A."/>
            <person name="Lipzen A."/>
            <person name="Lundell T."/>
            <person name="Morin E."/>
            <person name="Murat C."/>
            <person name="Riley R."/>
            <person name="Ohm R."/>
            <person name="Sun H."/>
            <person name="Tunlid A."/>
            <person name="Henrissat B."/>
            <person name="Grigoriev I.V."/>
            <person name="Hibbett D.S."/>
            <person name="Martin F."/>
        </authorList>
    </citation>
    <scope>NUCLEOTIDE SEQUENCE [LARGE SCALE GENOMIC DNA]</scope>
    <source>
        <strain evidence="2">LaAM-08-1</strain>
    </source>
</reference>
<dbReference type="EMBL" id="KN839046">
    <property type="protein sequence ID" value="KIJ91158.1"/>
    <property type="molecule type" value="Genomic_DNA"/>
</dbReference>
<evidence type="ECO:0000313" key="2">
    <source>
        <dbReference type="Proteomes" id="UP000054477"/>
    </source>
</evidence>
<dbReference type="AlphaFoldDB" id="A0A0C9WSS2"/>
<name>A0A0C9WSS2_9AGAR</name>
<reference evidence="1 2" key="1">
    <citation type="submission" date="2014-04" db="EMBL/GenBank/DDBJ databases">
        <authorList>
            <consortium name="DOE Joint Genome Institute"/>
            <person name="Kuo A."/>
            <person name="Kohler A."/>
            <person name="Nagy L.G."/>
            <person name="Floudas D."/>
            <person name="Copeland A."/>
            <person name="Barry K.W."/>
            <person name="Cichocki N."/>
            <person name="Veneault-Fourrey C."/>
            <person name="LaButti K."/>
            <person name="Lindquist E.A."/>
            <person name="Lipzen A."/>
            <person name="Lundell T."/>
            <person name="Morin E."/>
            <person name="Murat C."/>
            <person name="Sun H."/>
            <person name="Tunlid A."/>
            <person name="Henrissat B."/>
            <person name="Grigoriev I.V."/>
            <person name="Hibbett D.S."/>
            <person name="Martin F."/>
            <person name="Nordberg H.P."/>
            <person name="Cantor M.N."/>
            <person name="Hua S.X."/>
        </authorList>
    </citation>
    <scope>NUCLEOTIDE SEQUENCE [LARGE SCALE GENOMIC DNA]</scope>
    <source>
        <strain evidence="1 2">LaAM-08-1</strain>
    </source>
</reference>
<protein>
    <submittedName>
        <fullName evidence="1">Uncharacterized protein</fullName>
    </submittedName>
</protein>
<dbReference type="Proteomes" id="UP000054477">
    <property type="component" value="Unassembled WGS sequence"/>
</dbReference>